<keyword evidence="9 14" id="KW-0256">Endoplasmic reticulum</keyword>
<keyword evidence="6 14" id="KW-0808">Transferase</keyword>
<evidence type="ECO:0000256" key="9">
    <source>
        <dbReference type="ARBA" id="ARBA00022824"/>
    </source>
</evidence>
<evidence type="ECO:0000313" key="15">
    <source>
        <dbReference type="EMBL" id="KAL0477256.1"/>
    </source>
</evidence>
<keyword evidence="13" id="KW-0012">Acyltransferase</keyword>
<dbReference type="SUPFAM" id="SSF69593">
    <property type="entry name" value="Glycerol-3-phosphate (1)-acyltransferase"/>
    <property type="match status" value="1"/>
</dbReference>
<evidence type="ECO:0000256" key="4">
    <source>
        <dbReference type="ARBA" id="ARBA00005420"/>
    </source>
</evidence>
<dbReference type="AlphaFoldDB" id="A0AAW2YK26"/>
<accession>A0AAW2YK26</accession>
<dbReference type="Pfam" id="PF03982">
    <property type="entry name" value="DAGAT"/>
    <property type="match status" value="1"/>
</dbReference>
<keyword evidence="16" id="KW-1185">Reference proteome</keyword>
<dbReference type="CDD" id="cd07987">
    <property type="entry name" value="LPLAT_MGAT-like"/>
    <property type="match status" value="1"/>
</dbReference>
<feature type="transmembrane region" description="Helical" evidence="14">
    <location>
        <begin position="60"/>
        <end position="79"/>
    </location>
</feature>
<feature type="transmembrane region" description="Helical" evidence="14">
    <location>
        <begin position="36"/>
        <end position="54"/>
    </location>
</feature>
<dbReference type="PANTHER" id="PTHR12317">
    <property type="entry name" value="DIACYLGLYCEROL O-ACYLTRANSFERASE"/>
    <property type="match status" value="1"/>
</dbReference>
<organism evidence="15 16">
    <name type="scientific">Acrasis kona</name>
    <dbReference type="NCBI Taxonomy" id="1008807"/>
    <lineage>
        <taxon>Eukaryota</taxon>
        <taxon>Discoba</taxon>
        <taxon>Heterolobosea</taxon>
        <taxon>Tetramitia</taxon>
        <taxon>Eutetramitia</taxon>
        <taxon>Acrasidae</taxon>
        <taxon>Acrasis</taxon>
    </lineage>
</organism>
<protein>
    <recommendedName>
        <fullName evidence="14">Acyltransferase</fullName>
        <ecNumber evidence="14">2.3.1.-</ecNumber>
    </recommendedName>
</protein>
<name>A0AAW2YK26_9EUKA</name>
<keyword evidence="12 14" id="KW-0472">Membrane</keyword>
<evidence type="ECO:0000313" key="16">
    <source>
        <dbReference type="Proteomes" id="UP001431209"/>
    </source>
</evidence>
<reference evidence="15 16" key="1">
    <citation type="submission" date="2024-03" db="EMBL/GenBank/DDBJ databases">
        <title>The Acrasis kona genome and developmental transcriptomes reveal deep origins of eukaryotic multicellular pathways.</title>
        <authorList>
            <person name="Sheikh S."/>
            <person name="Fu C.-J."/>
            <person name="Brown M.W."/>
            <person name="Baldauf S.L."/>
        </authorList>
    </citation>
    <scope>NUCLEOTIDE SEQUENCE [LARGE SCALE GENOMIC DNA]</scope>
    <source>
        <strain evidence="15 16">ATCC MYA-3509</strain>
    </source>
</reference>
<comment type="subcellular location">
    <subcellularLocation>
        <location evidence="1 14">Endoplasmic reticulum membrane</location>
        <topology evidence="1 14">Multi-pass membrane protein</topology>
    </subcellularLocation>
</comment>
<evidence type="ECO:0000256" key="11">
    <source>
        <dbReference type="ARBA" id="ARBA00023098"/>
    </source>
</evidence>
<keyword evidence="8" id="KW-0319">Glycerol metabolism</keyword>
<proteinExistence type="inferred from homology"/>
<evidence type="ECO:0000256" key="1">
    <source>
        <dbReference type="ARBA" id="ARBA00004477"/>
    </source>
</evidence>
<keyword evidence="7 14" id="KW-0812">Transmembrane</keyword>
<evidence type="ECO:0000256" key="2">
    <source>
        <dbReference type="ARBA" id="ARBA00004771"/>
    </source>
</evidence>
<comment type="pathway">
    <text evidence="3">Lipid metabolism.</text>
</comment>
<dbReference type="InterPro" id="IPR007130">
    <property type="entry name" value="DAGAT"/>
</dbReference>
<dbReference type="GO" id="GO:0006071">
    <property type="term" value="P:glycerol metabolic process"/>
    <property type="evidence" value="ECO:0007669"/>
    <property type="project" value="UniProtKB-KW"/>
</dbReference>
<gene>
    <name evidence="15" type="ORF">AKO1_005855</name>
</gene>
<comment type="pathway">
    <text evidence="2">Glycerolipid metabolism; triacylglycerol biosynthesis.</text>
</comment>
<evidence type="ECO:0000256" key="12">
    <source>
        <dbReference type="ARBA" id="ARBA00023136"/>
    </source>
</evidence>
<keyword evidence="10 14" id="KW-1133">Transmembrane helix</keyword>
<evidence type="ECO:0000256" key="10">
    <source>
        <dbReference type="ARBA" id="ARBA00022989"/>
    </source>
</evidence>
<dbReference type="GO" id="GO:0004144">
    <property type="term" value="F:diacylglycerol O-acyltransferase activity"/>
    <property type="evidence" value="ECO:0007669"/>
    <property type="project" value="TreeGrafter"/>
</dbReference>
<evidence type="ECO:0000256" key="5">
    <source>
        <dbReference type="ARBA" id="ARBA00022516"/>
    </source>
</evidence>
<keyword evidence="5" id="KW-0444">Lipid biosynthesis</keyword>
<dbReference type="GO" id="GO:0005789">
    <property type="term" value="C:endoplasmic reticulum membrane"/>
    <property type="evidence" value="ECO:0007669"/>
    <property type="project" value="UniProtKB-SubCell"/>
</dbReference>
<sequence length="359" mass="40749">MKEGSTLTVSYRNTNHIFPDGEIIDRTQPVSKAREVLGYAFALVVVHYFLWVFVVIGVLWLIYVMLGKIAATIFLLIYIQSFLRMDQFKTGRPWPSLRQNSLWHVVHKYLGVEAVRTAELDPHKQYIFGIHPHGILILSRPSIYGGVFETLFPGIELRVLGASPMFWVPGCKEFCLWLEAINAAKSVAVKALRSIVPKSKDNKSGKLSLMVYPGGSKEIFTTNPKGDENTIVARKGFIKLAIETGCDLVPGFVFGEKNCYDRKFLPKVIEDFFMKTLKLPVILFFGKFWTWLPMSGKPGITIVYGKPIPVIQSDAPTKEYIDELFKKFYDQIGALFETHKINAGYTKDQRLVVRVEEKG</sequence>
<keyword evidence="11" id="KW-0443">Lipid metabolism</keyword>
<evidence type="ECO:0000256" key="14">
    <source>
        <dbReference type="RuleBase" id="RU367023"/>
    </source>
</evidence>
<dbReference type="EMBL" id="JAOPGA020000155">
    <property type="protein sequence ID" value="KAL0477256.1"/>
    <property type="molecule type" value="Genomic_DNA"/>
</dbReference>
<comment type="caution">
    <text evidence="15">The sequence shown here is derived from an EMBL/GenBank/DDBJ whole genome shotgun (WGS) entry which is preliminary data.</text>
</comment>
<comment type="similarity">
    <text evidence="4 14">Belongs to the diacylglycerol acyltransferase family.</text>
</comment>
<evidence type="ECO:0000256" key="7">
    <source>
        <dbReference type="ARBA" id="ARBA00022692"/>
    </source>
</evidence>
<evidence type="ECO:0000256" key="3">
    <source>
        <dbReference type="ARBA" id="ARBA00005189"/>
    </source>
</evidence>
<evidence type="ECO:0000256" key="8">
    <source>
        <dbReference type="ARBA" id="ARBA00022798"/>
    </source>
</evidence>
<evidence type="ECO:0000256" key="13">
    <source>
        <dbReference type="ARBA" id="ARBA00023315"/>
    </source>
</evidence>
<evidence type="ECO:0000256" key="6">
    <source>
        <dbReference type="ARBA" id="ARBA00022679"/>
    </source>
</evidence>
<dbReference type="PANTHER" id="PTHR12317:SF0">
    <property type="entry name" value="ACYLTRANSFERASE"/>
    <property type="match status" value="1"/>
</dbReference>
<dbReference type="Proteomes" id="UP001431209">
    <property type="component" value="Unassembled WGS sequence"/>
</dbReference>
<dbReference type="GO" id="GO:0019432">
    <property type="term" value="P:triglyceride biosynthetic process"/>
    <property type="evidence" value="ECO:0007669"/>
    <property type="project" value="TreeGrafter"/>
</dbReference>
<dbReference type="EC" id="2.3.1.-" evidence="14"/>